<name>A0A7N2L3M1_QUELO</name>
<accession>A0A7N2L3M1</accession>
<feature type="region of interest" description="Disordered" evidence="3">
    <location>
        <begin position="180"/>
        <end position="204"/>
    </location>
</feature>
<dbReference type="InterPro" id="IPR022702">
    <property type="entry name" value="Cytosine_MeTrfase1_RFD"/>
</dbReference>
<dbReference type="Gramene" id="QL02p103162:mrna">
    <property type="protein sequence ID" value="QL02p103162:mrna:CDS:1"/>
    <property type="gene ID" value="QL02p103162"/>
</dbReference>
<reference evidence="6" key="1">
    <citation type="journal article" date="2016" name="G3 (Bethesda)">
        <title>First Draft Assembly and Annotation of the Genome of a California Endemic Oak Quercus lobata Nee (Fagaceae).</title>
        <authorList>
            <person name="Sork V.L."/>
            <person name="Fitz-Gibbon S.T."/>
            <person name="Puiu D."/>
            <person name="Crepeau M."/>
            <person name="Gugger P.F."/>
            <person name="Sherman R."/>
            <person name="Stevens K."/>
            <person name="Langley C.H."/>
            <person name="Pellegrini M."/>
            <person name="Salzberg S.L."/>
        </authorList>
    </citation>
    <scope>NUCLEOTIDE SEQUENCE [LARGE SCALE GENOMIC DNA]</scope>
    <source>
        <strain evidence="6">cv. SW786</strain>
    </source>
</reference>
<proteinExistence type="predicted"/>
<organism evidence="5 6">
    <name type="scientific">Quercus lobata</name>
    <name type="common">Valley oak</name>
    <dbReference type="NCBI Taxonomy" id="97700"/>
    <lineage>
        <taxon>Eukaryota</taxon>
        <taxon>Viridiplantae</taxon>
        <taxon>Streptophyta</taxon>
        <taxon>Embryophyta</taxon>
        <taxon>Tracheophyta</taxon>
        <taxon>Spermatophyta</taxon>
        <taxon>Magnoliopsida</taxon>
        <taxon>eudicotyledons</taxon>
        <taxon>Gunneridae</taxon>
        <taxon>Pentapetalae</taxon>
        <taxon>rosids</taxon>
        <taxon>fabids</taxon>
        <taxon>Fagales</taxon>
        <taxon>Fagaceae</taxon>
        <taxon>Quercus</taxon>
    </lineage>
</organism>
<comment type="subcellular location">
    <subcellularLocation>
        <location evidence="1">Nucleus</location>
    </subcellularLocation>
</comment>
<dbReference type="EnsemblPlants" id="QL02p103162:mrna">
    <property type="protein sequence ID" value="QL02p103162:mrna:CDS:1"/>
    <property type="gene ID" value="QL02p103162"/>
</dbReference>
<dbReference type="InParanoid" id="A0A7N2L3M1"/>
<dbReference type="Proteomes" id="UP000594261">
    <property type="component" value="Chromosome 2"/>
</dbReference>
<evidence type="ECO:0000256" key="2">
    <source>
        <dbReference type="ARBA" id="ARBA00023242"/>
    </source>
</evidence>
<keyword evidence="2" id="KW-0539">Nucleus</keyword>
<dbReference type="GO" id="GO:0005634">
    <property type="term" value="C:nucleus"/>
    <property type="evidence" value="ECO:0007669"/>
    <property type="project" value="UniProtKB-SubCell"/>
</dbReference>
<evidence type="ECO:0000313" key="6">
    <source>
        <dbReference type="Proteomes" id="UP000594261"/>
    </source>
</evidence>
<dbReference type="Pfam" id="PF12047">
    <property type="entry name" value="DNMT1-RFD"/>
    <property type="match status" value="1"/>
</dbReference>
<sequence length="249" mass="27843">MVQVDDLFSSGTILLLEENSGKGKEKGVRCEGFGWIESWAVSGYEEGTPMIWVSTIIADYNCVKPANGYKSLYSLFLEKANACVQVYQKLSRTPGGGPNLTLEELLARVVRSISTTKTFSLENIREFIVSQGEFIYNQLMGLDNTSKENEQTFRDLPVLTALRDENKKQGNLVPLEDSSYGGNMKISGGQKTNQSSSSSTCGGQEDDMKLAWLLQEEENRQRKQMKTRHSVASSNNFLIVYLFCRLLVC</sequence>
<evidence type="ECO:0000256" key="1">
    <source>
        <dbReference type="ARBA" id="ARBA00004123"/>
    </source>
</evidence>
<reference evidence="5" key="2">
    <citation type="submission" date="2021-01" db="UniProtKB">
        <authorList>
            <consortium name="EnsemblPlants"/>
        </authorList>
    </citation>
    <scope>IDENTIFICATION</scope>
</reference>
<feature type="compositionally biased region" description="Polar residues" evidence="3">
    <location>
        <begin position="189"/>
        <end position="202"/>
    </location>
</feature>
<dbReference type="AlphaFoldDB" id="A0A7N2L3M1"/>
<feature type="domain" description="RFTS" evidence="4">
    <location>
        <begin position="6"/>
        <end position="112"/>
    </location>
</feature>
<keyword evidence="6" id="KW-1185">Reference proteome</keyword>
<evidence type="ECO:0000313" key="5">
    <source>
        <dbReference type="EnsemblPlants" id="QL02p103162:mrna:CDS:1"/>
    </source>
</evidence>
<evidence type="ECO:0000259" key="4">
    <source>
        <dbReference type="Pfam" id="PF12047"/>
    </source>
</evidence>
<evidence type="ECO:0000256" key="3">
    <source>
        <dbReference type="SAM" id="MobiDB-lite"/>
    </source>
</evidence>
<protein>
    <recommendedName>
        <fullName evidence="4">RFTS domain-containing protein</fullName>
    </recommendedName>
</protein>